<dbReference type="CDD" id="cd17946">
    <property type="entry name" value="DEADc_DDX24"/>
    <property type="match status" value="1"/>
</dbReference>
<reference evidence="13" key="1">
    <citation type="submission" date="2011-07" db="EMBL/GenBank/DDBJ databases">
        <authorList>
            <consortium name="Caenorhabditis brenneri Sequencing and Analysis Consortium"/>
            <person name="Wilson R.K."/>
        </authorList>
    </citation>
    <scope>NUCLEOTIDE SEQUENCE [LARGE SCALE GENOMIC DNA]</scope>
    <source>
        <strain evidence="13">PB2801</strain>
    </source>
</reference>
<gene>
    <name evidence="12" type="ORF">CAEBREN_08481</name>
</gene>
<dbReference type="SMART" id="SM00490">
    <property type="entry name" value="HELICc"/>
    <property type="match status" value="1"/>
</dbReference>
<dbReference type="InterPro" id="IPR014001">
    <property type="entry name" value="Helicase_ATP-bd"/>
</dbReference>
<dbReference type="GO" id="GO:0005524">
    <property type="term" value="F:ATP binding"/>
    <property type="evidence" value="ECO:0007669"/>
    <property type="project" value="UniProtKB-UniRule"/>
</dbReference>
<dbReference type="OrthoDB" id="4310724at2759"/>
<dbReference type="InterPro" id="IPR014014">
    <property type="entry name" value="RNA_helicase_DEAD_Q_motif"/>
</dbReference>
<keyword evidence="1 7" id="KW-0547">Nucleotide-binding</keyword>
<feature type="compositionally biased region" description="Basic and acidic residues" evidence="8">
    <location>
        <begin position="715"/>
        <end position="724"/>
    </location>
</feature>
<dbReference type="Proteomes" id="UP000008068">
    <property type="component" value="Unassembled WGS sequence"/>
</dbReference>
<dbReference type="AlphaFoldDB" id="G0MNJ7"/>
<keyword evidence="3 7" id="KW-0347">Helicase</keyword>
<feature type="short sequence motif" description="Q motif" evidence="6">
    <location>
        <begin position="152"/>
        <end position="180"/>
    </location>
</feature>
<keyword evidence="13" id="KW-1185">Reference proteome</keyword>
<sequence>MASVSIPNDRWQTADVEAINGDFDDEMLQFLGSFEEVLPEGFENSSLQKSKGKAGKKKKNKPEAKTNEVNVEDETSAENRRNAKKLKRKLQMAANRKQKKERLARKKQKLAEEGVNEVEAATEGNENKQKKKRSAQVENKTKSKKAKTDISAWEKLFFLPTEILQAVERMGFSQPTEIQSAVLPIAVRDRMDVLGAAETGSGKTLAFGIPLVSRLLDDISSGDQKSSGPRALIIAPTRELVIQIMRHINALIETTPLKATSIVGGLAQVKQDRVISQQRPDILVATPGRLWAMIQEANEGDYLAEWRNLKCLVVDETDRMVEEGYFAELTHILNKVHEECDREKLQTLVFSATLTFAKSQGVAEEEKKKAKELSTQQKIQRLIKLTGLRETKHKVVDLTRQTGTAGCLVEARLNCGNLLEKDTSLVYLLSRYAGRTIVFVNSVDAARRLHCILKAVNIDPMILHAKMVQKHRLRNLEKFSESKNAVLIATDVASRGLDIRGIDHVIHYQVPKTVEIYIHRSGRTARASHRGLTVILVDPQSRQFYLKLCKGLNRMQDLDVFPIDFEPLMNAIKTRVRLASEIDSLSFRCKKIKMSESWFEKAAREADLEYDETRNREMGGLNLEVDSMVKKSRQLQSKLRSELLIPLPRPDGSDSIHTKYITPEIISRLRSVDTNAIDVLNKKIEETKEWKRKSRKAAQGDELNSVKKTLKNSQKQKDRLAEKKKAAKTKAAIESD</sequence>
<accession>G0MNJ7</accession>
<evidence type="ECO:0000256" key="5">
    <source>
        <dbReference type="ARBA" id="ARBA00022884"/>
    </source>
</evidence>
<dbReference type="GO" id="GO:0016787">
    <property type="term" value="F:hydrolase activity"/>
    <property type="evidence" value="ECO:0007669"/>
    <property type="project" value="UniProtKB-KW"/>
</dbReference>
<feature type="domain" description="Helicase ATP-binding" evidence="9">
    <location>
        <begin position="184"/>
        <end position="372"/>
    </location>
</feature>
<dbReference type="SMART" id="SM00487">
    <property type="entry name" value="DEXDc"/>
    <property type="match status" value="1"/>
</dbReference>
<evidence type="ECO:0000313" key="12">
    <source>
        <dbReference type="EMBL" id="EGT38982.1"/>
    </source>
</evidence>
<evidence type="ECO:0000259" key="9">
    <source>
        <dbReference type="PROSITE" id="PS51192"/>
    </source>
</evidence>
<evidence type="ECO:0000256" key="1">
    <source>
        <dbReference type="ARBA" id="ARBA00022741"/>
    </source>
</evidence>
<dbReference type="InterPro" id="IPR001650">
    <property type="entry name" value="Helicase_C-like"/>
</dbReference>
<dbReference type="InParanoid" id="G0MNJ7"/>
<dbReference type="GO" id="GO:0003724">
    <property type="term" value="F:RNA helicase activity"/>
    <property type="evidence" value="ECO:0007669"/>
    <property type="project" value="UniProtKB-EC"/>
</dbReference>
<evidence type="ECO:0000313" key="13">
    <source>
        <dbReference type="Proteomes" id="UP000008068"/>
    </source>
</evidence>
<comment type="similarity">
    <text evidence="7">Belongs to the DEAD box helicase family.</text>
</comment>
<proteinExistence type="inferred from homology"/>
<evidence type="ECO:0000256" key="3">
    <source>
        <dbReference type="ARBA" id="ARBA00022806"/>
    </source>
</evidence>
<evidence type="ECO:0000259" key="10">
    <source>
        <dbReference type="PROSITE" id="PS51194"/>
    </source>
</evidence>
<comment type="function">
    <text evidence="7">RNA helicase.</text>
</comment>
<name>G0MNJ7_CAEBE</name>
<evidence type="ECO:0000256" key="2">
    <source>
        <dbReference type="ARBA" id="ARBA00022801"/>
    </source>
</evidence>
<evidence type="ECO:0000256" key="7">
    <source>
        <dbReference type="RuleBase" id="RU365068"/>
    </source>
</evidence>
<keyword evidence="2 7" id="KW-0378">Hydrolase</keyword>
<evidence type="ECO:0000256" key="6">
    <source>
        <dbReference type="PROSITE-ProRule" id="PRU00552"/>
    </source>
</evidence>
<dbReference type="InterPro" id="IPR011545">
    <property type="entry name" value="DEAD/DEAH_box_helicase_dom"/>
</dbReference>
<keyword evidence="5 7" id="KW-0694">RNA-binding</keyword>
<dbReference type="InterPro" id="IPR027417">
    <property type="entry name" value="P-loop_NTPase"/>
</dbReference>
<comment type="domain">
    <text evidence="7">The Q motif is unique to and characteristic of the DEAD box family of RNA helicases and controls ATP binding and hydrolysis.</text>
</comment>
<dbReference type="PROSITE" id="PS51195">
    <property type="entry name" value="Q_MOTIF"/>
    <property type="match status" value="1"/>
</dbReference>
<dbReference type="EMBL" id="GL379804">
    <property type="protein sequence ID" value="EGT38982.1"/>
    <property type="molecule type" value="Genomic_DNA"/>
</dbReference>
<dbReference type="Gene3D" id="3.40.50.300">
    <property type="entry name" value="P-loop containing nucleotide triphosphate hydrolases"/>
    <property type="match status" value="2"/>
</dbReference>
<dbReference type="eggNOG" id="KOG0347">
    <property type="taxonomic scope" value="Eukaryota"/>
</dbReference>
<dbReference type="HOGENOM" id="CLU_003041_13_1_1"/>
<dbReference type="STRING" id="135651.G0MNJ7"/>
<dbReference type="EC" id="3.6.4.13" evidence="7"/>
<feature type="region of interest" description="Disordered" evidence="8">
    <location>
        <begin position="689"/>
        <end position="736"/>
    </location>
</feature>
<feature type="region of interest" description="Disordered" evidence="8">
    <location>
        <begin position="41"/>
        <end position="145"/>
    </location>
</feature>
<dbReference type="Pfam" id="PF00271">
    <property type="entry name" value="Helicase_C"/>
    <property type="match status" value="1"/>
</dbReference>
<evidence type="ECO:0000259" key="11">
    <source>
        <dbReference type="PROSITE" id="PS51195"/>
    </source>
</evidence>
<feature type="domain" description="Helicase C-terminal" evidence="10">
    <location>
        <begin position="424"/>
        <end position="569"/>
    </location>
</feature>
<dbReference type="PROSITE" id="PS51192">
    <property type="entry name" value="HELICASE_ATP_BIND_1"/>
    <property type="match status" value="1"/>
</dbReference>
<dbReference type="OMA" id="QMIQKAR"/>
<dbReference type="PANTHER" id="PTHR24031">
    <property type="entry name" value="RNA HELICASE"/>
    <property type="match status" value="1"/>
</dbReference>
<dbReference type="GO" id="GO:0003723">
    <property type="term" value="F:RNA binding"/>
    <property type="evidence" value="ECO:0007669"/>
    <property type="project" value="UniProtKB-UniRule"/>
</dbReference>
<comment type="catalytic activity">
    <reaction evidence="7">
        <text>ATP + H2O = ADP + phosphate + H(+)</text>
        <dbReference type="Rhea" id="RHEA:13065"/>
        <dbReference type="ChEBI" id="CHEBI:15377"/>
        <dbReference type="ChEBI" id="CHEBI:15378"/>
        <dbReference type="ChEBI" id="CHEBI:30616"/>
        <dbReference type="ChEBI" id="CHEBI:43474"/>
        <dbReference type="ChEBI" id="CHEBI:456216"/>
        <dbReference type="EC" id="3.6.4.13"/>
    </reaction>
</comment>
<evidence type="ECO:0000256" key="4">
    <source>
        <dbReference type="ARBA" id="ARBA00022840"/>
    </source>
</evidence>
<dbReference type="FunCoup" id="G0MNJ7">
    <property type="interactions" value="3168"/>
</dbReference>
<feature type="domain" description="DEAD-box RNA helicase Q" evidence="11">
    <location>
        <begin position="152"/>
        <end position="180"/>
    </location>
</feature>
<organism evidence="13">
    <name type="scientific">Caenorhabditis brenneri</name>
    <name type="common">Nematode worm</name>
    <dbReference type="NCBI Taxonomy" id="135651"/>
    <lineage>
        <taxon>Eukaryota</taxon>
        <taxon>Metazoa</taxon>
        <taxon>Ecdysozoa</taxon>
        <taxon>Nematoda</taxon>
        <taxon>Chromadorea</taxon>
        <taxon>Rhabditida</taxon>
        <taxon>Rhabditina</taxon>
        <taxon>Rhabditomorpha</taxon>
        <taxon>Rhabditoidea</taxon>
        <taxon>Rhabditidae</taxon>
        <taxon>Peloderinae</taxon>
        <taxon>Caenorhabditis</taxon>
    </lineage>
</organism>
<protein>
    <recommendedName>
        <fullName evidence="7">ATP-dependent RNA helicase</fullName>
        <ecNumber evidence="7">3.6.4.13</ecNumber>
    </recommendedName>
</protein>
<dbReference type="SUPFAM" id="SSF52540">
    <property type="entry name" value="P-loop containing nucleoside triphosphate hydrolases"/>
    <property type="match status" value="1"/>
</dbReference>
<feature type="compositionally biased region" description="Basic residues" evidence="8">
    <location>
        <begin position="82"/>
        <end position="108"/>
    </location>
</feature>
<dbReference type="Pfam" id="PF00270">
    <property type="entry name" value="DEAD"/>
    <property type="match status" value="1"/>
</dbReference>
<keyword evidence="4 7" id="KW-0067">ATP-binding</keyword>
<dbReference type="PROSITE" id="PS51194">
    <property type="entry name" value="HELICASE_CTER"/>
    <property type="match status" value="1"/>
</dbReference>
<evidence type="ECO:0000256" key="8">
    <source>
        <dbReference type="SAM" id="MobiDB-lite"/>
    </source>
</evidence>
<feature type="compositionally biased region" description="Basic residues" evidence="8">
    <location>
        <begin position="50"/>
        <end position="60"/>
    </location>
</feature>
<dbReference type="CDD" id="cd18787">
    <property type="entry name" value="SF2_C_DEAD"/>
    <property type="match status" value="1"/>
</dbReference>